<feature type="binding site" evidence="10">
    <location>
        <position position="393"/>
    </location>
    <ligand>
        <name>substrate</name>
    </ligand>
</feature>
<evidence type="ECO:0000256" key="10">
    <source>
        <dbReference type="HAMAP-Rule" id="MF_00089"/>
    </source>
</evidence>
<evidence type="ECO:0000256" key="2">
    <source>
        <dbReference type="ARBA" id="ARBA00022485"/>
    </source>
</evidence>
<evidence type="ECO:0000256" key="9">
    <source>
        <dbReference type="ARBA" id="ARBA00023239"/>
    </source>
</evidence>
<keyword evidence="2 10" id="KW-0004">4Fe-4S</keyword>
<keyword evidence="8 10" id="KW-0411">Iron-sulfur</keyword>
<dbReference type="RefSeq" id="WP_204516911.1">
    <property type="nucleotide sequence ID" value="NZ_BAABIN010000015.1"/>
</dbReference>
<feature type="binding site" evidence="10">
    <location>
        <position position="199"/>
    </location>
    <ligand>
        <name>substrate</name>
    </ligand>
</feature>
<dbReference type="Gene3D" id="3.20.20.540">
    <property type="entry name" value="Radical SAM ThiC family, central domain"/>
    <property type="match status" value="1"/>
</dbReference>
<comment type="catalytic activity">
    <reaction evidence="10">
        <text>5-amino-1-(5-phospho-beta-D-ribosyl)imidazole + S-adenosyl-L-methionine = 4-amino-2-methyl-5-(phosphooxymethyl)pyrimidine + CO + 5'-deoxyadenosine + formate + L-methionine + 3 H(+)</text>
        <dbReference type="Rhea" id="RHEA:24840"/>
        <dbReference type="ChEBI" id="CHEBI:15378"/>
        <dbReference type="ChEBI" id="CHEBI:15740"/>
        <dbReference type="ChEBI" id="CHEBI:17245"/>
        <dbReference type="ChEBI" id="CHEBI:17319"/>
        <dbReference type="ChEBI" id="CHEBI:57844"/>
        <dbReference type="ChEBI" id="CHEBI:58354"/>
        <dbReference type="ChEBI" id="CHEBI:59789"/>
        <dbReference type="ChEBI" id="CHEBI:137981"/>
        <dbReference type="EC" id="4.1.99.17"/>
    </reaction>
</comment>
<comment type="caution">
    <text evidence="13">The sequence shown here is derived from an EMBL/GenBank/DDBJ whole genome shotgun (WGS) entry which is preliminary data.</text>
</comment>
<dbReference type="FunFam" id="3.20.20.540:FF:000001">
    <property type="entry name" value="Phosphomethylpyrimidine synthase"/>
    <property type="match status" value="1"/>
</dbReference>
<keyword evidence="14" id="KW-1185">Reference proteome</keyword>
<evidence type="ECO:0000256" key="8">
    <source>
        <dbReference type="ARBA" id="ARBA00023014"/>
    </source>
</evidence>
<dbReference type="NCBIfam" id="NF006763">
    <property type="entry name" value="PRK09284.1"/>
    <property type="match status" value="1"/>
</dbReference>
<feature type="binding site" evidence="10">
    <location>
        <position position="420"/>
    </location>
    <ligand>
        <name>substrate</name>
    </ligand>
</feature>
<dbReference type="InterPro" id="IPR025747">
    <property type="entry name" value="ThiC-associated_dom"/>
</dbReference>
<feature type="binding site" evidence="10">
    <location>
        <position position="293"/>
    </location>
    <ligand>
        <name>substrate</name>
    </ligand>
</feature>
<evidence type="ECO:0000256" key="1">
    <source>
        <dbReference type="ARBA" id="ARBA00003175"/>
    </source>
</evidence>
<dbReference type="InterPro" id="IPR002817">
    <property type="entry name" value="ThiC/BzaA/B"/>
</dbReference>
<evidence type="ECO:0000256" key="3">
    <source>
        <dbReference type="ARBA" id="ARBA00022691"/>
    </source>
</evidence>
<name>A0A938XZB5_9BACL</name>
<sequence length="592" mass="66504">MASEFEKKDELQSLCAFPGSKKVYVQGSRPDIRVPMREIALSPTVSADGQRENPPVRVYDTSGPYTDGSMETDIRQGLPANRLAWILERNDVEAYAGRTVQPEDNGYKQKEADQPINFPGLKRRPLRAKPGAVVTQMHYAKKGIITPEMEYVAIRERVTPEFVRKEVAMGRAIIPANINHPESEPMIIGRHFLVKINANIGNSAVASSIEEEVEKMRWATRWGADTIMDLSTGKNIHTTREWIIRNSPVPIGTVPLYQALEKVGGKAEELSWELYRDTLIEQAEQGVDYFTIHAGVLLRYIPLTANRVTGIVSRGGSIMAAWCLAHHQENFLYTHFEEICEILKSYDISVSLGDGLRPGSIADANDEAQFAELETLGELTKIAWKHDVQVMIEGPGHIPMHMIKENVERQMEICHEAPFYTLGPLTTDIAPGYDHITSAIGAAMIGWFGTAMLCYVTPKEHLGLPNKNDVREGVIAYKIAAHAADLAKGHPGAQERDDALSKARFEFRWRDQFHLSLDPERAMEYHDETLPAEGAKTAHFCSMCGPKFCSMRITQDIREYARQHGLNHQEAIDKGLAEKAKEFRDTGRRLYR</sequence>
<dbReference type="HAMAP" id="MF_00089">
    <property type="entry name" value="ThiC"/>
    <property type="match status" value="1"/>
</dbReference>
<dbReference type="Pfam" id="PF13667">
    <property type="entry name" value="ThiC-associated"/>
    <property type="match status" value="1"/>
</dbReference>
<keyword evidence="7 10" id="KW-0408">Iron</keyword>
<dbReference type="InterPro" id="IPR037509">
    <property type="entry name" value="ThiC"/>
</dbReference>
<dbReference type="SFLD" id="SFLDS00113">
    <property type="entry name" value="Radical_SAM_Phosphomethylpyrim"/>
    <property type="match status" value="1"/>
</dbReference>
<dbReference type="GO" id="GO:0009228">
    <property type="term" value="P:thiamine biosynthetic process"/>
    <property type="evidence" value="ECO:0007669"/>
    <property type="project" value="UniProtKB-UniRule"/>
</dbReference>
<accession>A0A938XZB5</accession>
<dbReference type="NCBIfam" id="TIGR00190">
    <property type="entry name" value="thiC"/>
    <property type="match status" value="1"/>
</dbReference>
<dbReference type="SFLD" id="SFLDG01114">
    <property type="entry name" value="phosphomethylpyrimidine_syntha"/>
    <property type="match status" value="1"/>
</dbReference>
<feature type="region of interest" description="Disordered" evidence="11">
    <location>
        <begin position="44"/>
        <end position="68"/>
    </location>
</feature>
<dbReference type="GO" id="GO:0070284">
    <property type="term" value="F:phosphomethylpyrimidine synthase activity"/>
    <property type="evidence" value="ECO:0007669"/>
    <property type="project" value="UniProtKB-EC"/>
</dbReference>
<evidence type="ECO:0000313" key="14">
    <source>
        <dbReference type="Proteomes" id="UP000717624"/>
    </source>
</evidence>
<feature type="binding site" evidence="10">
    <location>
        <position position="257"/>
    </location>
    <ligand>
        <name>substrate</name>
    </ligand>
</feature>
<organism evidence="13 14">
    <name type="scientific">Brevibacillus fulvus</name>
    <dbReference type="NCBI Taxonomy" id="1125967"/>
    <lineage>
        <taxon>Bacteria</taxon>
        <taxon>Bacillati</taxon>
        <taxon>Bacillota</taxon>
        <taxon>Bacilli</taxon>
        <taxon>Bacillales</taxon>
        <taxon>Paenibacillaceae</taxon>
        <taxon>Brevibacillus</taxon>
    </lineage>
</organism>
<evidence type="ECO:0000313" key="13">
    <source>
        <dbReference type="EMBL" id="MBM7589176.1"/>
    </source>
</evidence>
<feature type="binding site" evidence="10">
    <location>
        <position position="461"/>
    </location>
    <ligand>
        <name>Zn(2+)</name>
        <dbReference type="ChEBI" id="CHEBI:29105"/>
    </ligand>
</feature>
<evidence type="ECO:0000256" key="7">
    <source>
        <dbReference type="ARBA" id="ARBA00023004"/>
    </source>
</evidence>
<reference evidence="13" key="1">
    <citation type="submission" date="2021-01" db="EMBL/GenBank/DDBJ databases">
        <title>Genomic Encyclopedia of Type Strains, Phase IV (KMG-IV): sequencing the most valuable type-strain genomes for metagenomic binning, comparative biology and taxonomic classification.</title>
        <authorList>
            <person name="Goeker M."/>
        </authorList>
    </citation>
    <scope>NUCLEOTIDE SEQUENCE</scope>
    <source>
        <strain evidence="13">DSM 25523</strain>
    </source>
</reference>
<dbReference type="EC" id="4.1.99.17" evidence="10"/>
<dbReference type="GO" id="GO:0009229">
    <property type="term" value="P:thiamine diphosphate biosynthetic process"/>
    <property type="evidence" value="ECO:0007669"/>
    <property type="project" value="UniProtKB-UniRule"/>
</dbReference>
<dbReference type="Proteomes" id="UP000717624">
    <property type="component" value="Unassembled WGS sequence"/>
</dbReference>
<keyword evidence="6 10" id="KW-0784">Thiamine biosynthesis</keyword>
<evidence type="ECO:0000256" key="5">
    <source>
        <dbReference type="ARBA" id="ARBA00022833"/>
    </source>
</evidence>
<feature type="binding site" evidence="10">
    <location>
        <begin position="313"/>
        <end position="315"/>
    </location>
    <ligand>
        <name>substrate</name>
    </ligand>
</feature>
<protein>
    <recommendedName>
        <fullName evidence="10">Phosphomethylpyrimidine synthase</fullName>
        <ecNumber evidence="10">4.1.99.17</ecNumber>
    </recommendedName>
    <alternativeName>
        <fullName evidence="10">Hydroxymethylpyrimidine phosphate synthase</fullName>
        <shortName evidence="10">HMP-P synthase</shortName>
        <shortName evidence="10">HMP-phosphate synthase</shortName>
        <shortName evidence="10">HMPP synthase</shortName>
    </alternativeName>
    <alternativeName>
        <fullName evidence="10">Thiamine biosynthesis protein ThiC</fullName>
    </alternativeName>
</protein>
<dbReference type="EMBL" id="JAFBEB010000002">
    <property type="protein sequence ID" value="MBM7589176.1"/>
    <property type="molecule type" value="Genomic_DNA"/>
</dbReference>
<dbReference type="GO" id="GO:0005829">
    <property type="term" value="C:cytosol"/>
    <property type="evidence" value="ECO:0007669"/>
    <property type="project" value="TreeGrafter"/>
</dbReference>
<comment type="function">
    <text evidence="1 10">Catalyzes the synthesis of the hydroxymethylpyrimidine phosphate (HMP-P) moiety of thiamine from aminoimidazole ribotide (AIR) in a radical S-adenosyl-L-methionine (SAM)-dependent reaction.</text>
</comment>
<evidence type="ECO:0000259" key="12">
    <source>
        <dbReference type="Pfam" id="PF13667"/>
    </source>
</evidence>
<dbReference type="InterPro" id="IPR038521">
    <property type="entry name" value="ThiC/Bza_core_dom"/>
</dbReference>
<dbReference type="GO" id="GO:0008270">
    <property type="term" value="F:zinc ion binding"/>
    <property type="evidence" value="ECO:0007669"/>
    <property type="project" value="UniProtKB-UniRule"/>
</dbReference>
<dbReference type="Gene3D" id="6.10.250.620">
    <property type="match status" value="1"/>
</dbReference>
<keyword evidence="4 10" id="KW-0479">Metal-binding</keyword>
<keyword evidence="9 10" id="KW-0456">Lyase</keyword>
<proteinExistence type="inferred from homology"/>
<feature type="binding site" evidence="10">
    <location>
        <position position="397"/>
    </location>
    <ligand>
        <name>Zn(2+)</name>
        <dbReference type="ChEBI" id="CHEBI:29105"/>
    </ligand>
</feature>
<evidence type="ECO:0000256" key="6">
    <source>
        <dbReference type="ARBA" id="ARBA00022977"/>
    </source>
</evidence>
<feature type="domain" description="ThiC-associated" evidence="12">
    <location>
        <begin position="17"/>
        <end position="93"/>
    </location>
</feature>
<feature type="binding site" evidence="10">
    <location>
        <position position="544"/>
    </location>
    <ligand>
        <name>[4Fe-4S] cluster</name>
        <dbReference type="ChEBI" id="CHEBI:49883"/>
        <note>4Fe-4S-S-AdoMet</note>
    </ligand>
</feature>
<dbReference type="PANTHER" id="PTHR30557">
    <property type="entry name" value="THIAMINE BIOSYNTHESIS PROTEIN THIC"/>
    <property type="match status" value="1"/>
</dbReference>
<dbReference type="NCBIfam" id="NF009895">
    <property type="entry name" value="PRK13352.1"/>
    <property type="match status" value="1"/>
</dbReference>
<evidence type="ECO:0000256" key="11">
    <source>
        <dbReference type="SAM" id="MobiDB-lite"/>
    </source>
</evidence>
<gene>
    <name evidence="10" type="primary">thiC</name>
    <name evidence="13" type="ORF">JOD01_000774</name>
</gene>
<evidence type="ECO:0000256" key="4">
    <source>
        <dbReference type="ARBA" id="ARBA00022723"/>
    </source>
</evidence>
<keyword evidence="5 10" id="KW-0862">Zinc</keyword>
<keyword evidence="3 10" id="KW-0949">S-adenosyl-L-methionine</keyword>
<dbReference type="PANTHER" id="PTHR30557:SF1">
    <property type="entry name" value="PHOSPHOMETHYLPYRIMIDINE SYNTHASE, CHLOROPLASTIC"/>
    <property type="match status" value="1"/>
</dbReference>
<comment type="similarity">
    <text evidence="10">Belongs to the ThiC family.</text>
</comment>
<dbReference type="AlphaFoldDB" id="A0A938XZB5"/>
<dbReference type="Pfam" id="PF01964">
    <property type="entry name" value="ThiC_Rad_SAM"/>
    <property type="match status" value="1"/>
</dbReference>
<comment type="pathway">
    <text evidence="10">Cofactor biosynthesis; thiamine diphosphate biosynthesis.</text>
</comment>
<feature type="binding site" evidence="10">
    <location>
        <position position="228"/>
    </location>
    <ligand>
        <name>substrate</name>
    </ligand>
</feature>
<feature type="binding site" evidence="10">
    <location>
        <position position="549"/>
    </location>
    <ligand>
        <name>[4Fe-4S] cluster</name>
        <dbReference type="ChEBI" id="CHEBI:49883"/>
        <note>4Fe-4S-S-AdoMet</note>
    </ligand>
</feature>
<feature type="binding site" evidence="10">
    <location>
        <position position="541"/>
    </location>
    <ligand>
        <name>[4Fe-4S] cluster</name>
        <dbReference type="ChEBI" id="CHEBI:49883"/>
        <note>4Fe-4S-S-AdoMet</note>
    </ligand>
</feature>
<dbReference type="SFLD" id="SFLDF00407">
    <property type="entry name" value="phosphomethylpyrimidine_syntha"/>
    <property type="match status" value="1"/>
</dbReference>
<dbReference type="GO" id="GO:0051539">
    <property type="term" value="F:4 iron, 4 sulfur cluster binding"/>
    <property type="evidence" value="ECO:0007669"/>
    <property type="project" value="UniProtKB-KW"/>
</dbReference>
<feature type="binding site" evidence="10">
    <location>
        <begin position="354"/>
        <end position="357"/>
    </location>
    <ligand>
        <name>substrate</name>
    </ligand>
</feature>
<comment type="cofactor">
    <cofactor evidence="10">
        <name>[4Fe-4S] cluster</name>
        <dbReference type="ChEBI" id="CHEBI:49883"/>
    </cofactor>
    <text evidence="10">Binds 1 [4Fe-4S] cluster per subunit. The cluster is coordinated with 3 cysteines and an exchangeable S-adenosyl-L-methionine.</text>
</comment>